<reference evidence="5" key="1">
    <citation type="submission" date="2007-06" db="EMBL/GenBank/DDBJ databases">
        <title>Complete sequence of Methanococcus aeolicus Nankai-3.</title>
        <authorList>
            <consortium name="US DOE Joint Genome Institute"/>
            <person name="Copeland A."/>
            <person name="Lucas S."/>
            <person name="Lapidus A."/>
            <person name="Barry K."/>
            <person name="Glavina del Rio T."/>
            <person name="Dalin E."/>
            <person name="Tice H."/>
            <person name="Pitluck S."/>
            <person name="Chain P."/>
            <person name="Malfatti S."/>
            <person name="Shin M."/>
            <person name="Vergez L."/>
            <person name="Schmutz J."/>
            <person name="Larimer F."/>
            <person name="Land M."/>
            <person name="Hauser L."/>
            <person name="Kyrpides N."/>
            <person name="Lykidis A."/>
            <person name="Sieprawska-Lupa M."/>
            <person name="Whitman W.B."/>
            <person name="Richardson P."/>
        </authorList>
    </citation>
    <scope>NUCLEOTIDE SEQUENCE [LARGE SCALE GENOMIC DNA]</scope>
    <source>
        <strain evidence="5">Nankai-3</strain>
    </source>
</reference>
<dbReference type="InterPro" id="IPR038071">
    <property type="entry name" value="UROD/MetE-like_sf"/>
</dbReference>
<dbReference type="OrthoDB" id="17656at2157"/>
<keyword evidence="3" id="KW-0862">Zinc</keyword>
<dbReference type="NCBIfam" id="NF002119">
    <property type="entry name" value="PRK00957.1"/>
    <property type="match status" value="1"/>
</dbReference>
<dbReference type="Proteomes" id="UP000001106">
    <property type="component" value="Chromosome"/>
</dbReference>
<dbReference type="KEGG" id="mae:Maeo_0931"/>
<evidence type="ECO:0000256" key="3">
    <source>
        <dbReference type="ARBA" id="ARBA00022833"/>
    </source>
</evidence>
<dbReference type="PANTHER" id="PTHR30519">
    <property type="entry name" value="5-METHYLTETRAHYDROPTEROYLTRIGLUTAMATE--HOMOCYSTEINE METHYLTRANSFERASE"/>
    <property type="match status" value="1"/>
</dbReference>
<dbReference type="HOGENOM" id="CLU_040013_3_2_2"/>
<dbReference type="GO" id="GO:0003871">
    <property type="term" value="F:5-methyltetrahydropteroyltriglutamate-homocysteine S-methyltransferase activity"/>
    <property type="evidence" value="ECO:0007669"/>
    <property type="project" value="InterPro"/>
</dbReference>
<keyword evidence="6" id="KW-1185">Reference proteome</keyword>
<dbReference type="Pfam" id="PF01717">
    <property type="entry name" value="Meth_synt_2"/>
    <property type="match status" value="1"/>
</dbReference>
<dbReference type="eggNOG" id="arCOG01876">
    <property type="taxonomic scope" value="Archaea"/>
</dbReference>
<dbReference type="CDD" id="cd03311">
    <property type="entry name" value="CIMS_C_terminal_like"/>
    <property type="match status" value="1"/>
</dbReference>
<feature type="domain" description="Cobalamin-independent methionine synthase MetE C-terminal/archaeal" evidence="4">
    <location>
        <begin position="1"/>
        <end position="315"/>
    </location>
</feature>
<proteinExistence type="predicted"/>
<keyword evidence="2" id="KW-0479">Metal-binding</keyword>
<evidence type="ECO:0000313" key="5">
    <source>
        <dbReference type="EMBL" id="ABR56511.1"/>
    </source>
</evidence>
<dbReference type="AlphaFoldDB" id="A6UVI9"/>
<accession>A6UVI9</accession>
<sequence length="324" mass="36041">MIKTVVGSYPVVKGAPQNIMDKIKDKLGMFDEFKYAIEQSIYGQVEAGIDILSDGQTRGDMVEIFVSNLYGFEGKRVVGKIEHTKPITLNDIKYSNKILKSLPNTQNKSIKGLLTGPCTIASSIRIENNNHYSDNKDENLIYDLAVALKKEALDIQNEVSTIQIDEPILSTGMYDLDMAKKAINLITEDLNIPISMHVCGGVSGIYSELHNFNVDMLDFEFASNKKNLEVLEDINKKIGFGCINTKLKTVESVDDIKSLIGEGVEILKNNSKFNGINGNMVDKLNNFVVIDPDCGMRLLPLGVAQQKLKNMCMACDEFENEIKE</sequence>
<protein>
    <submittedName>
        <fullName evidence="5">Methionine synthase vitamin-B12 independent</fullName>
    </submittedName>
</protein>
<dbReference type="GeneID" id="5327079"/>
<dbReference type="SUPFAM" id="SSF51726">
    <property type="entry name" value="UROD/MetE-like"/>
    <property type="match status" value="1"/>
</dbReference>
<evidence type="ECO:0000313" key="6">
    <source>
        <dbReference type="Proteomes" id="UP000001106"/>
    </source>
</evidence>
<dbReference type="GO" id="GO:0008270">
    <property type="term" value="F:zinc ion binding"/>
    <property type="evidence" value="ECO:0007669"/>
    <property type="project" value="InterPro"/>
</dbReference>
<organism evidence="5 6">
    <name type="scientific">Methanococcus aeolicus (strain ATCC BAA-1280 / DSM 17508 / OCM 812 / Nankai-3)</name>
    <dbReference type="NCBI Taxonomy" id="419665"/>
    <lineage>
        <taxon>Archaea</taxon>
        <taxon>Methanobacteriati</taxon>
        <taxon>Methanobacteriota</taxon>
        <taxon>Methanomada group</taxon>
        <taxon>Methanococci</taxon>
        <taxon>Methanococcales</taxon>
        <taxon>Methanococcaceae</taxon>
        <taxon>Methanococcus</taxon>
    </lineage>
</organism>
<gene>
    <name evidence="5" type="ordered locus">Maeo_0931</name>
</gene>
<name>A6UVI9_META3</name>
<dbReference type="InterPro" id="IPR002629">
    <property type="entry name" value="Met_Synth_C/arc"/>
</dbReference>
<dbReference type="Gene3D" id="3.20.20.210">
    <property type="match status" value="1"/>
</dbReference>
<dbReference type="EMBL" id="CP000743">
    <property type="protein sequence ID" value="ABR56511.1"/>
    <property type="molecule type" value="Genomic_DNA"/>
</dbReference>
<dbReference type="GO" id="GO:0009086">
    <property type="term" value="P:methionine biosynthetic process"/>
    <property type="evidence" value="ECO:0007669"/>
    <property type="project" value="InterPro"/>
</dbReference>
<evidence type="ECO:0000256" key="1">
    <source>
        <dbReference type="ARBA" id="ARBA00001947"/>
    </source>
</evidence>
<evidence type="ECO:0000256" key="2">
    <source>
        <dbReference type="ARBA" id="ARBA00022723"/>
    </source>
</evidence>
<comment type="cofactor">
    <cofactor evidence="1">
        <name>Zn(2+)</name>
        <dbReference type="ChEBI" id="CHEBI:29105"/>
    </cofactor>
</comment>
<dbReference type="RefSeq" id="WP_011973643.1">
    <property type="nucleotide sequence ID" value="NC_009635.1"/>
</dbReference>
<evidence type="ECO:0000259" key="4">
    <source>
        <dbReference type="Pfam" id="PF01717"/>
    </source>
</evidence>
<dbReference type="STRING" id="419665.Maeo_0931"/>